<dbReference type="Proteomes" id="UP000216101">
    <property type="component" value="Unassembled WGS sequence"/>
</dbReference>
<dbReference type="SMART" id="SM00635">
    <property type="entry name" value="BID_2"/>
    <property type="match status" value="2"/>
</dbReference>
<dbReference type="Pfam" id="PF07624">
    <property type="entry name" value="PSD2"/>
    <property type="match status" value="1"/>
</dbReference>
<keyword evidence="3" id="KW-1185">Reference proteome</keyword>
<evidence type="ECO:0000259" key="1">
    <source>
        <dbReference type="SMART" id="SM00635"/>
    </source>
</evidence>
<dbReference type="InterPro" id="IPR012938">
    <property type="entry name" value="Glc/Sorbosone_DH"/>
</dbReference>
<dbReference type="PANTHER" id="PTHR19328:SF13">
    <property type="entry name" value="HIPL1 PROTEIN"/>
    <property type="match status" value="1"/>
</dbReference>
<evidence type="ECO:0000313" key="3">
    <source>
        <dbReference type="Proteomes" id="UP000216101"/>
    </source>
</evidence>
<dbReference type="InterPro" id="IPR011041">
    <property type="entry name" value="Quinoprot_gluc/sorb_DH_b-prop"/>
</dbReference>
<dbReference type="Pfam" id="PF02368">
    <property type="entry name" value="Big_2"/>
    <property type="match status" value="1"/>
</dbReference>
<name>A0A266Q9M9_9GAMM</name>
<dbReference type="InterPro" id="IPR031965">
    <property type="entry name" value="CBM26"/>
</dbReference>
<accession>A0A266Q9M9</accession>
<dbReference type="Pfam" id="PF07631">
    <property type="entry name" value="PSD4"/>
    <property type="match status" value="1"/>
</dbReference>
<dbReference type="SUPFAM" id="SSF49373">
    <property type="entry name" value="Invasin/intimin cell-adhesion fragments"/>
    <property type="match status" value="1"/>
</dbReference>
<dbReference type="InterPro" id="IPR013042">
    <property type="entry name" value="DUF1592"/>
</dbReference>
<dbReference type="Pfam" id="PF16738">
    <property type="entry name" value="CBM26"/>
    <property type="match status" value="4"/>
</dbReference>
<dbReference type="InterPro" id="IPR013036">
    <property type="entry name" value="DUF1587"/>
</dbReference>
<dbReference type="InterPro" id="IPR011478">
    <property type="entry name" value="DUF1585"/>
</dbReference>
<comment type="caution">
    <text evidence="2">The sequence shown here is derived from an EMBL/GenBank/DDBJ whole genome shotgun (WGS) entry which is preliminary data.</text>
</comment>
<sequence length="2274" mass="240831">MRKLPTRFAGGGWSTLWSSMLCLLLLGYSHVSLAQWNNAYFRGTPNDWVASAMTKNTATGLWETRQSFAGTNPRFKITRYTDNWTDAYPAQDFLIASAGDYHIAFNETSKAISAVKLAATVSGTSICFNNPGNFANPAIYFWAPTPAAAMTNLPAWPGRAMTKVGNYYCYDLASHLVSGALPATLSIIFSNNGANQTANLTFNGAGTGAGCYENAVWKSLPQCGFYLSGATASSSVASSAAVSSVVPSSVAASSVVSSSVAAQSVSANSICFNNPANYANPSIYFWNPAPAGAITALPAWPGKSMTKRGVFYCYDFSADLAAGVMPTSLDIIFNNTGAPQSANLKFTGAGCYENTVWKTLAQCGFTTAVASSSAPASSSIAPSSSSVAPSSSSLSIASSSVAQTSSSAPSSVAATNTTLYFKNTANWASVNVHFFNAVPARTGSVWPGPAMVRLANAPTIYSYQFTGTLTSAGMVFSANGNPKTGDLNFVAPNNCYDFGTASWKTPAACGVPATLVANAGVDRKANVNSRQALSAAASTGDYTTASWTSTAWAGALVGKQVVTPLLTSLGNHTVTLTLTAADGSTATDMLAIDVVAATQGLPERPQLAAPLGFPITGTVSSGKYRFVNAFPALESYFFSPVMVTNDGANDLVYVVDKEGVIYVFPNKESVVPAEVRKLLDIKAIVLNNNESGMLSMAFDPHYASNGFIYVYYIFGESDNFYPRTDGIVGGKTGDAIIERWTVDNPANPTSAGSKVELLRIPQPGEDHKGGMMQFHPTEGYLYVGIGEGGYGHSAFPLNPQPSDAYQRRHNNSAQDPTTLRGKFIRIQPLATPVNGKYYSVPADNPFVGQAGYLPEIWSMGHRNPWRWAFDTDAPYTLWETEIGQDTDLAYEEVNIITKGQNYGWPVCEGTRNRGALGGAASKNCLTDYVPPRDGYGRTSGVSIIGGFVYRGTQLPALNGSFIFGDYVTKRLWSVSNDGQAKKLISEAFPYYISSIGKDLQKNLLISSHGRELGGPSSIFKVVDDDVATAQIPTKLSTTGLFADLANLIPAHGVIEYSLNSGGWFDGGKMRHFIALPNSSKAGFDPTALWDLPVGAVVVKHLAVASASNANKPFTTSVLFRQETGWQAANYLWNSTGTDADLVTESSVVPDGGLASVTRKVETGSTCGGCHKTAEGQLTPLALHSRQLNGNFNYQGVIANQLTVLNSIGLFSSAIGNASSYERFAAPTDSSASLTERAKAYLDTNCAHCHAGTSGGMDLRFDTALEAMKLVNQSNRVIPGIPANSNLYKYQTGSGMRMPFGSTETNAQAETLFRNWINALGVDVVQTGVALSASKTSAEVNEVIGLSLAMLYSNSTQLPAVGDVSWNSSNPAVISTSGKTGAAINLTALSTGTVTITASNGGYSNSITLEVVPPSNPITALTIVGRANVHLLAGEKHQLALVATAANGLQGMTSRVIWTSSNPQVATVSASGLVTVGTSAGTTTIAALYGDLSTSYTVTGLGQGQYVYVKKPAAWGSVSAYAWTNQNGVETARTGPWPGAALTEPATAYGAGWLRLVIPASWANSSGSTNIIFSNNGANQTANLTLTQAQPRWYDMGWLATEPAAAAVEAGTQIQVGNGTASIGASGNLSGKLFVPGTLLDINANPAGPGMQFVHWEGTGAAYLLDANSANTQMVVGNALSLTLLAVFDAVTDQHQAARGHYQSQGCVGCHGSDGLTGDYKLTNQALAGRYNLQSLADYIATNMPKGSAGSCTGSCATSIASMILADALLPPAGVCDADSLDDLIPQDRSFRLLSTLEYNNSVRDLLGLSTNIDVTTGRIPADLPVNGFKTNANTVFTNDYAKGYVLAAETAAGMVTNLYSLTPGCNNVTCFVQNFGKRAFRRPLSSAEVTKLVALHAAQGDLALLTAILSSPSMLYRSEVGVPKGNYYELTDYEVAAMLSYTYWATTPNAALMAAADAGQLSTPEQIATRVRSMLQDPKAQIAFERFITGWLDLDKDIKTTAISASLKADMKAETIEFVKRTVFGGGNYKDLLTANYSYMTQQMANHYGLTWPGGSGVQRVDYTGVNAERRGVLGHAGILAIQSASEKTHPVKRGLFVRRNLLCQDFPPPPVGAELKPQEDPSLTVRERFEAAHLKEGCESCHQYIDGIGFGLENYNALGLYVTTETTDNGLVKVINSLGEIGSLNSAETYLSESEPVTLYHGMDELTNLLAQSPNAQACYARQWYRYTRGQLEEASDSCTLQVFGREFKTAANANLLDLMVEFTQTKNYILRK</sequence>
<dbReference type="Gene3D" id="2.60.40.10">
    <property type="entry name" value="Immunoglobulins"/>
    <property type="match status" value="4"/>
</dbReference>
<dbReference type="Pfam" id="PF07637">
    <property type="entry name" value="PSD5"/>
    <property type="match status" value="1"/>
</dbReference>
<reference evidence="3" key="1">
    <citation type="submission" date="2017-05" db="EMBL/GenBank/DDBJ databases">
        <authorList>
            <person name="Barney B.M."/>
        </authorList>
    </citation>
    <scope>NUCLEOTIDE SEQUENCE [LARGE SCALE GENOMIC DNA]</scope>
    <source>
        <strain evidence="3">PSBB022</strain>
    </source>
</reference>
<dbReference type="InterPro" id="IPR013043">
    <property type="entry name" value="DUF1595"/>
</dbReference>
<dbReference type="InterPro" id="IPR013783">
    <property type="entry name" value="Ig-like_fold"/>
</dbReference>
<dbReference type="RefSeq" id="WP_094984228.1">
    <property type="nucleotide sequence ID" value="NZ_NHNI01000001.1"/>
</dbReference>
<dbReference type="EMBL" id="NHNI01000001">
    <property type="protein sequence ID" value="OZY86597.1"/>
    <property type="molecule type" value="Genomic_DNA"/>
</dbReference>
<dbReference type="Gene3D" id="2.120.10.30">
    <property type="entry name" value="TolB, C-terminal domain"/>
    <property type="match status" value="1"/>
</dbReference>
<dbReference type="Pfam" id="PF07995">
    <property type="entry name" value="GSDH"/>
    <property type="match status" value="1"/>
</dbReference>
<dbReference type="Gene3D" id="2.60.40.1080">
    <property type="match status" value="2"/>
</dbReference>
<dbReference type="SUPFAM" id="SSF50952">
    <property type="entry name" value="Soluble quinoprotein glucose dehydrogenase"/>
    <property type="match status" value="1"/>
</dbReference>
<dbReference type="InterPro" id="IPR011042">
    <property type="entry name" value="6-blade_b-propeller_TolB-like"/>
</dbReference>
<feature type="domain" description="BIG2" evidence="1">
    <location>
        <begin position="1416"/>
        <end position="1498"/>
    </location>
</feature>
<dbReference type="Pfam" id="PF07626">
    <property type="entry name" value="PSD3"/>
    <property type="match status" value="1"/>
</dbReference>
<dbReference type="InterPro" id="IPR003343">
    <property type="entry name" value="Big_2"/>
</dbReference>
<evidence type="ECO:0000313" key="2">
    <source>
        <dbReference type="EMBL" id="OZY86597.1"/>
    </source>
</evidence>
<dbReference type="InterPro" id="IPR013039">
    <property type="entry name" value="DUF1588"/>
</dbReference>
<feature type="domain" description="BIG2" evidence="1">
    <location>
        <begin position="1324"/>
        <end position="1409"/>
    </location>
</feature>
<dbReference type="InterPro" id="IPR008964">
    <property type="entry name" value="Invasin/intimin_cell_adhesion"/>
</dbReference>
<gene>
    <name evidence="2" type="ORF">CBP51_06140</name>
</gene>
<proteinExistence type="predicted"/>
<protein>
    <recommendedName>
        <fullName evidence="1">BIG2 domain-containing protein</fullName>
    </recommendedName>
</protein>
<dbReference type="PANTHER" id="PTHR19328">
    <property type="entry name" value="HEDGEHOG-INTERACTING PROTEIN"/>
    <property type="match status" value="1"/>
</dbReference>
<organism evidence="2 3">
    <name type="scientific">Cellvibrio mixtus</name>
    <dbReference type="NCBI Taxonomy" id="39650"/>
    <lineage>
        <taxon>Bacteria</taxon>
        <taxon>Pseudomonadati</taxon>
        <taxon>Pseudomonadota</taxon>
        <taxon>Gammaproteobacteria</taxon>
        <taxon>Cellvibrionales</taxon>
        <taxon>Cellvibrionaceae</taxon>
        <taxon>Cellvibrio</taxon>
    </lineage>
</organism>
<dbReference type="Pfam" id="PF07627">
    <property type="entry name" value="PSCyt3"/>
    <property type="match status" value="1"/>
</dbReference>